<reference evidence="7 8" key="1">
    <citation type="submission" date="2020-08" db="EMBL/GenBank/DDBJ databases">
        <title>Genome public.</title>
        <authorList>
            <person name="Liu C."/>
            <person name="Sun Q."/>
        </authorList>
    </citation>
    <scope>NUCLEOTIDE SEQUENCE [LARGE SCALE GENOMIC DNA]</scope>
    <source>
        <strain evidence="7 8">NSJ-56</strain>
    </source>
</reference>
<accession>A0ABR7D1Q1</accession>
<comment type="subcellular location">
    <subcellularLocation>
        <location evidence="1">Cell envelope</location>
    </subcellularLocation>
</comment>
<dbReference type="InterPro" id="IPR013766">
    <property type="entry name" value="Thioredoxin_domain"/>
</dbReference>
<keyword evidence="2" id="KW-0201">Cytochrome c-type biogenesis</keyword>
<evidence type="ECO:0000259" key="6">
    <source>
        <dbReference type="PROSITE" id="PS51352"/>
    </source>
</evidence>
<dbReference type="InterPro" id="IPR050553">
    <property type="entry name" value="Thioredoxin_ResA/DsbE_sf"/>
</dbReference>
<comment type="caution">
    <text evidence="7">The sequence shown here is derived from an EMBL/GenBank/DDBJ whole genome shotgun (WGS) entry which is preliminary data.</text>
</comment>
<protein>
    <submittedName>
        <fullName evidence="7">TlpA family protein disulfide reductase</fullName>
    </submittedName>
</protein>
<feature type="domain" description="Thioredoxin" evidence="6">
    <location>
        <begin position="319"/>
        <end position="460"/>
    </location>
</feature>
<dbReference type="InterPro" id="IPR036249">
    <property type="entry name" value="Thioredoxin-like_sf"/>
</dbReference>
<dbReference type="InterPro" id="IPR013740">
    <property type="entry name" value="Redoxin"/>
</dbReference>
<dbReference type="CDD" id="cd02966">
    <property type="entry name" value="TlpA_like_family"/>
    <property type="match status" value="1"/>
</dbReference>
<feature type="chain" id="PRO_5046349820" evidence="5">
    <location>
        <begin position="22"/>
        <end position="461"/>
    </location>
</feature>
<evidence type="ECO:0000256" key="1">
    <source>
        <dbReference type="ARBA" id="ARBA00004196"/>
    </source>
</evidence>
<dbReference type="PANTHER" id="PTHR42852:SF6">
    <property type="entry name" value="THIOL:DISULFIDE INTERCHANGE PROTEIN DSBE"/>
    <property type="match status" value="1"/>
</dbReference>
<feature type="signal peptide" evidence="5">
    <location>
        <begin position="1"/>
        <end position="21"/>
    </location>
</feature>
<keyword evidence="8" id="KW-1185">Reference proteome</keyword>
<dbReference type="Gene3D" id="3.40.30.10">
    <property type="entry name" value="Glutaredoxin"/>
    <property type="match status" value="1"/>
</dbReference>
<evidence type="ECO:0000256" key="4">
    <source>
        <dbReference type="ARBA" id="ARBA00023284"/>
    </source>
</evidence>
<keyword evidence="5" id="KW-0732">Signal</keyword>
<dbReference type="RefSeq" id="WP_099291438.1">
    <property type="nucleotide sequence ID" value="NZ_JACOOH010000004.1"/>
</dbReference>
<name>A0ABR7D1Q1_9BACT</name>
<sequence length="461" mass="53127">MKTFLLILILLLVTCSSRLFAQETKLTIDLSQYFQRPKVSLSGPNFNEVLTYDSSRKSVISLSLKEAAYFTLSIDLSANTLYLEPGKDLMISVVPNEKGEFIAIHLDLRFEGENADINTYLNTCKLGSMEDKDFLLDETTYLRKIEQLLKQNKKTIHKYKLNKQFEEKELMRARYQVLEGVTSYPIQHFWEGGNKTSAVFKGGETPIVKEYIARQLIDDEKAWQVSAYRKYVKSAVAMLAFTDFGASWESIIQERLRVLTQYFKSPRILEDMVQNMALVYVESTRGDSLMGFQTAYDKYVSKPEYRQELEKVYAMWNKLKKGQHVVSSGAVYEDVEGNTVSLDDLKGKYIYIDVWATWCGPCRAEIPFLKKLEEEFHGKNIHFVSISMDERKRNWIKMVEQEKLGGIQLWGGPSAQIAIDYKIKGIPRFILLDREGKVIDNNMSRPSEAVTKKVLEELEGI</sequence>
<dbReference type="Pfam" id="PF08534">
    <property type="entry name" value="Redoxin"/>
    <property type="match status" value="1"/>
</dbReference>
<dbReference type="EMBL" id="JACOOH010000004">
    <property type="protein sequence ID" value="MBC5621687.1"/>
    <property type="molecule type" value="Genomic_DNA"/>
</dbReference>
<evidence type="ECO:0000313" key="7">
    <source>
        <dbReference type="EMBL" id="MBC5621687.1"/>
    </source>
</evidence>
<organism evidence="7 8">
    <name type="scientific">Butyricimonas hominis</name>
    <dbReference type="NCBI Taxonomy" id="2763032"/>
    <lineage>
        <taxon>Bacteria</taxon>
        <taxon>Pseudomonadati</taxon>
        <taxon>Bacteroidota</taxon>
        <taxon>Bacteroidia</taxon>
        <taxon>Bacteroidales</taxon>
        <taxon>Odoribacteraceae</taxon>
        <taxon>Butyricimonas</taxon>
    </lineage>
</organism>
<dbReference type="PANTHER" id="PTHR42852">
    <property type="entry name" value="THIOL:DISULFIDE INTERCHANGE PROTEIN DSBE"/>
    <property type="match status" value="1"/>
</dbReference>
<dbReference type="PROSITE" id="PS51352">
    <property type="entry name" value="THIOREDOXIN_2"/>
    <property type="match status" value="1"/>
</dbReference>
<proteinExistence type="predicted"/>
<keyword evidence="4" id="KW-0676">Redox-active center</keyword>
<evidence type="ECO:0000256" key="3">
    <source>
        <dbReference type="ARBA" id="ARBA00023157"/>
    </source>
</evidence>
<dbReference type="SUPFAM" id="SSF52833">
    <property type="entry name" value="Thioredoxin-like"/>
    <property type="match status" value="1"/>
</dbReference>
<evidence type="ECO:0000313" key="8">
    <source>
        <dbReference type="Proteomes" id="UP000646484"/>
    </source>
</evidence>
<dbReference type="Proteomes" id="UP000646484">
    <property type="component" value="Unassembled WGS sequence"/>
</dbReference>
<evidence type="ECO:0000256" key="5">
    <source>
        <dbReference type="SAM" id="SignalP"/>
    </source>
</evidence>
<gene>
    <name evidence="7" type="ORF">H8S64_11320</name>
</gene>
<evidence type="ECO:0000256" key="2">
    <source>
        <dbReference type="ARBA" id="ARBA00022748"/>
    </source>
</evidence>
<keyword evidence="3" id="KW-1015">Disulfide bond</keyword>